<dbReference type="Proteomes" id="UP001500902">
    <property type="component" value="Unassembled WGS sequence"/>
</dbReference>
<protein>
    <submittedName>
        <fullName evidence="1">Uncharacterized protein</fullName>
    </submittedName>
</protein>
<keyword evidence="2" id="KW-1185">Reference proteome</keyword>
<organism evidence="1 2">
    <name type="scientific">Nonomuraea antimicrobica</name>
    <dbReference type="NCBI Taxonomy" id="561173"/>
    <lineage>
        <taxon>Bacteria</taxon>
        <taxon>Bacillati</taxon>
        <taxon>Actinomycetota</taxon>
        <taxon>Actinomycetes</taxon>
        <taxon>Streptosporangiales</taxon>
        <taxon>Streptosporangiaceae</taxon>
        <taxon>Nonomuraea</taxon>
    </lineage>
</organism>
<comment type="caution">
    <text evidence="1">The sequence shown here is derived from an EMBL/GenBank/DDBJ whole genome shotgun (WGS) entry which is preliminary data.</text>
</comment>
<dbReference type="EMBL" id="BAAAZP010000237">
    <property type="protein sequence ID" value="GAA3717397.1"/>
    <property type="molecule type" value="Genomic_DNA"/>
</dbReference>
<sequence length="107" mass="11844">MDGLTLDADRLLVPMYDRVAVLDRYVLPHLWARHTVARLPATLLQDPDAVRNGSILVLSIGGEVQRQFVGFTEAPTNVVPWRDQWLLGTLNGTQARIMPAPLRGSDG</sequence>
<evidence type="ECO:0000313" key="1">
    <source>
        <dbReference type="EMBL" id="GAA3717397.1"/>
    </source>
</evidence>
<accession>A0ABP7EEF7</accession>
<gene>
    <name evidence="1" type="ORF">GCM10022224_098850</name>
</gene>
<name>A0ABP7EEF7_9ACTN</name>
<evidence type="ECO:0000313" key="2">
    <source>
        <dbReference type="Proteomes" id="UP001500902"/>
    </source>
</evidence>
<reference evidence="2" key="1">
    <citation type="journal article" date="2019" name="Int. J. Syst. Evol. Microbiol.">
        <title>The Global Catalogue of Microorganisms (GCM) 10K type strain sequencing project: providing services to taxonomists for standard genome sequencing and annotation.</title>
        <authorList>
            <consortium name="The Broad Institute Genomics Platform"/>
            <consortium name="The Broad Institute Genome Sequencing Center for Infectious Disease"/>
            <person name="Wu L."/>
            <person name="Ma J."/>
        </authorList>
    </citation>
    <scope>NUCLEOTIDE SEQUENCE [LARGE SCALE GENOMIC DNA]</scope>
    <source>
        <strain evidence="2">JCM 16904</strain>
    </source>
</reference>
<proteinExistence type="predicted"/>
<dbReference type="RefSeq" id="WP_344896200.1">
    <property type="nucleotide sequence ID" value="NZ_BAAAZP010000237.1"/>
</dbReference>